<dbReference type="EMBL" id="LAXD01000001">
    <property type="protein sequence ID" value="KWX01311.1"/>
    <property type="molecule type" value="Genomic_DNA"/>
</dbReference>
<evidence type="ECO:0000313" key="9">
    <source>
        <dbReference type="EMBL" id="KWX01311.1"/>
    </source>
</evidence>
<dbReference type="EMBL" id="JYIJ01000010">
    <property type="protein sequence ID" value="KWX05727.1"/>
    <property type="molecule type" value="Genomic_DNA"/>
</dbReference>
<dbReference type="Gene3D" id="1.10.3720.10">
    <property type="entry name" value="MetI-like"/>
    <property type="match status" value="1"/>
</dbReference>
<evidence type="ECO:0000256" key="7">
    <source>
        <dbReference type="RuleBase" id="RU363032"/>
    </source>
</evidence>
<evidence type="ECO:0000256" key="4">
    <source>
        <dbReference type="ARBA" id="ARBA00022692"/>
    </source>
</evidence>
<evidence type="ECO:0000313" key="10">
    <source>
        <dbReference type="EMBL" id="KWX05727.1"/>
    </source>
</evidence>
<dbReference type="Pfam" id="PF12911">
    <property type="entry name" value="OppC_N"/>
    <property type="match status" value="1"/>
</dbReference>
<dbReference type="PANTHER" id="PTHR43386">
    <property type="entry name" value="OLIGOPEPTIDE TRANSPORT SYSTEM PERMEASE PROTEIN APPC"/>
    <property type="match status" value="1"/>
</dbReference>
<dbReference type="GO" id="GO:0055085">
    <property type="term" value="P:transmembrane transport"/>
    <property type="evidence" value="ECO:0007669"/>
    <property type="project" value="InterPro"/>
</dbReference>
<feature type="transmembrane region" description="Helical" evidence="7">
    <location>
        <begin position="30"/>
        <end position="51"/>
    </location>
</feature>
<dbReference type="Proteomes" id="UP000070598">
    <property type="component" value="Unassembled WGS sequence"/>
</dbReference>
<name>A0A132N6W0_9ACTN</name>
<dbReference type="InterPro" id="IPR035906">
    <property type="entry name" value="MetI-like_sf"/>
</dbReference>
<feature type="transmembrane region" description="Helical" evidence="7">
    <location>
        <begin position="99"/>
        <end position="127"/>
    </location>
</feature>
<dbReference type="PATRIC" id="fig|1469144.10.peg.2539"/>
<dbReference type="Pfam" id="PF00528">
    <property type="entry name" value="BPD_transp_1"/>
    <property type="match status" value="1"/>
</dbReference>
<comment type="similarity">
    <text evidence="7">Belongs to the binding-protein-dependent transport system permease family.</text>
</comment>
<evidence type="ECO:0000313" key="11">
    <source>
        <dbReference type="EMBL" id="KWX08682.1"/>
    </source>
</evidence>
<evidence type="ECO:0000256" key="5">
    <source>
        <dbReference type="ARBA" id="ARBA00022989"/>
    </source>
</evidence>
<dbReference type="Proteomes" id="UP000070188">
    <property type="component" value="Unassembled WGS sequence"/>
</dbReference>
<protein>
    <submittedName>
        <fullName evidence="10">ABC transporter permease</fullName>
    </submittedName>
    <submittedName>
        <fullName evidence="9">Oligopeptide transport integral membrane protein</fullName>
    </submittedName>
</protein>
<reference evidence="13" key="2">
    <citation type="submission" date="2015-02" db="EMBL/GenBank/DDBJ databases">
        <title>Physiological reanalysis, assessment of diazotrophy, and genome sequences of multiple isolates of Streptomyces thermoautotrophicus.</title>
        <authorList>
            <person name="MacKellar D.C."/>
            <person name="Lieber L."/>
            <person name="Norman J."/>
            <person name="Bolger A."/>
            <person name="Tobin C."/>
            <person name="Murray J.W."/>
            <person name="Friesen M."/>
            <person name="Prell J."/>
        </authorList>
    </citation>
    <scope>NUCLEOTIDE SEQUENCE [LARGE SCALE GENOMIC DNA]</scope>
    <source>
        <strain evidence="13">UBT1</strain>
    </source>
</reference>
<organism evidence="10 14">
    <name type="scientific">Carbonactinospora thermoautotrophica</name>
    <dbReference type="NCBI Taxonomy" id="1469144"/>
    <lineage>
        <taxon>Bacteria</taxon>
        <taxon>Bacillati</taxon>
        <taxon>Actinomycetota</taxon>
        <taxon>Actinomycetes</taxon>
        <taxon>Kitasatosporales</taxon>
        <taxon>Carbonactinosporaceae</taxon>
        <taxon>Carbonactinospora</taxon>
    </lineage>
</organism>
<keyword evidence="12" id="KW-1185">Reference proteome</keyword>
<gene>
    <name evidence="9" type="ORF">LI90_2339</name>
    <name evidence="10" type="ORF">TH66_01420</name>
    <name evidence="11" type="ORF">TR74_13895</name>
</gene>
<keyword evidence="6 7" id="KW-0472">Membrane</keyword>
<feature type="transmembrane region" description="Helical" evidence="7">
    <location>
        <begin position="259"/>
        <end position="285"/>
    </location>
</feature>
<evidence type="ECO:0000256" key="2">
    <source>
        <dbReference type="ARBA" id="ARBA00022448"/>
    </source>
</evidence>
<comment type="caution">
    <text evidence="10">The sequence shown here is derived from an EMBL/GenBank/DDBJ whole genome shotgun (WGS) entry which is preliminary data.</text>
</comment>
<evidence type="ECO:0000256" key="6">
    <source>
        <dbReference type="ARBA" id="ARBA00023136"/>
    </source>
</evidence>
<dbReference type="STRING" id="1469144.LI90_2339"/>
<dbReference type="InterPro" id="IPR000515">
    <property type="entry name" value="MetI-like"/>
</dbReference>
<dbReference type="OrthoDB" id="9812701at2"/>
<dbReference type="RefSeq" id="WP_066887717.1">
    <property type="nucleotide sequence ID" value="NZ_CP171739.1"/>
</dbReference>
<reference evidence="10 14" key="1">
    <citation type="submission" date="2015-02" db="EMBL/GenBank/DDBJ databases">
        <title>Physiological reanalysis, assessment of diazotrophy, and genome sequences of multiple isolates of Streptomyces thermoautotrophicus.</title>
        <authorList>
            <person name="MacKellar D.C."/>
            <person name="Lieber L."/>
            <person name="Norman J."/>
            <person name="Bolger A."/>
            <person name="Tobin C."/>
            <person name="Murray J.W."/>
            <person name="Prell J."/>
        </authorList>
    </citation>
    <scope>NUCLEOTIDE SEQUENCE [LARGE SCALE GENOMIC DNA]</scope>
    <source>
        <strain evidence="10 14">UBT1</strain>
    </source>
</reference>
<evidence type="ECO:0000313" key="13">
    <source>
        <dbReference type="Proteomes" id="UP000070598"/>
    </source>
</evidence>
<evidence type="ECO:0000256" key="1">
    <source>
        <dbReference type="ARBA" id="ARBA00004651"/>
    </source>
</evidence>
<keyword evidence="5 7" id="KW-1133">Transmembrane helix</keyword>
<dbReference type="PROSITE" id="PS50928">
    <property type="entry name" value="ABC_TM1"/>
    <property type="match status" value="1"/>
</dbReference>
<dbReference type="InterPro" id="IPR025966">
    <property type="entry name" value="OppC_N"/>
</dbReference>
<keyword evidence="4 7" id="KW-0812">Transmembrane</keyword>
<dbReference type="PANTHER" id="PTHR43386:SF25">
    <property type="entry name" value="PEPTIDE ABC TRANSPORTER PERMEASE PROTEIN"/>
    <property type="match status" value="1"/>
</dbReference>
<evidence type="ECO:0000259" key="8">
    <source>
        <dbReference type="PROSITE" id="PS50928"/>
    </source>
</evidence>
<dbReference type="InterPro" id="IPR050366">
    <property type="entry name" value="BP-dependent_transpt_permease"/>
</dbReference>
<feature type="domain" description="ABC transmembrane type-1" evidence="8">
    <location>
        <begin position="95"/>
        <end position="285"/>
    </location>
</feature>
<dbReference type="SUPFAM" id="SSF161098">
    <property type="entry name" value="MetI-like"/>
    <property type="match status" value="1"/>
</dbReference>
<sequence length="298" mass="31588">MSLQTTASVEETGGGVVREAFQRLRRNPSAITGFVLIVLFVLVALFAPLLAPYDPKDVDLSQVPRAGEIPGPSAEHWLGVDELGRDELSRLLFGARQSLVIGVGSLLMGLVVGVLLGLLAGAFGGWVDTLIMRVVDMMLAVPGLLFAIAVAAMLGPSTTSVMIAIAVVTVPVFARLLRGQMLAQRESDYVLAARSLGVRQRDIVLRHVLPNSLTPVLVQGTLTLATAIIDAAGLAFLGLSGNDPSTPEWGRMLADTQRYLSAAPQLAVFPGLAIVISALGFTLLGEAMREALDPKYRR</sequence>
<feature type="transmembrane region" description="Helical" evidence="7">
    <location>
        <begin position="160"/>
        <end position="177"/>
    </location>
</feature>
<feature type="transmembrane region" description="Helical" evidence="7">
    <location>
        <begin position="216"/>
        <end position="239"/>
    </location>
</feature>
<proteinExistence type="inferred from homology"/>
<dbReference type="AlphaFoldDB" id="A0A132N6W0"/>
<dbReference type="GO" id="GO:0005886">
    <property type="term" value="C:plasma membrane"/>
    <property type="evidence" value="ECO:0007669"/>
    <property type="project" value="UniProtKB-SubCell"/>
</dbReference>
<feature type="transmembrane region" description="Helical" evidence="7">
    <location>
        <begin position="134"/>
        <end position="154"/>
    </location>
</feature>
<dbReference type="EMBL" id="JYIK01000952">
    <property type="protein sequence ID" value="KWX08682.1"/>
    <property type="molecule type" value="Genomic_DNA"/>
</dbReference>
<keyword evidence="3" id="KW-1003">Cell membrane</keyword>
<accession>A0A132N6W0</accession>
<dbReference type="CDD" id="cd06261">
    <property type="entry name" value="TM_PBP2"/>
    <property type="match status" value="1"/>
</dbReference>
<reference evidence="12" key="3">
    <citation type="submission" date="2015-04" db="EMBL/GenBank/DDBJ databases">
        <title>Physiological reanalysis, assessment of diazotrophy, and genome sequences of multiple isolates of Streptomyces thermoautotrophicus.</title>
        <authorList>
            <person name="MacKellar D.C."/>
            <person name="Lieber L."/>
            <person name="Norman J."/>
            <person name="Bolger A."/>
            <person name="Tobin C."/>
            <person name="Murray J.W."/>
            <person name="Chang R."/>
            <person name="Ford T."/>
            <person name="Nguyen P.Q."/>
            <person name="Woodward J."/>
            <person name="Permingeat H."/>
            <person name="Joshi N.S."/>
            <person name="Silver P.A."/>
            <person name="Usadel B."/>
            <person name="Rutherford A.W."/>
            <person name="Friesen M."/>
            <person name="Prell J."/>
        </authorList>
    </citation>
    <scope>NUCLEOTIDE SEQUENCE [LARGE SCALE GENOMIC DNA]</scope>
    <source>
        <strain evidence="12">H1</strain>
    </source>
</reference>
<keyword evidence="2 7" id="KW-0813">Transport</keyword>
<evidence type="ECO:0000313" key="12">
    <source>
        <dbReference type="Proteomes" id="UP000070188"/>
    </source>
</evidence>
<evidence type="ECO:0000256" key="3">
    <source>
        <dbReference type="ARBA" id="ARBA00022475"/>
    </source>
</evidence>
<evidence type="ECO:0000313" key="14">
    <source>
        <dbReference type="Proteomes" id="UP000070659"/>
    </source>
</evidence>
<dbReference type="Proteomes" id="UP000070659">
    <property type="component" value="Unassembled WGS sequence"/>
</dbReference>
<reference evidence="9" key="4">
    <citation type="submission" date="2015-04" db="EMBL/GenBank/DDBJ databases">
        <title>Physiological reanalysis, assessment of diazotrophy, and genome sequences of multiple isolates of Streptomyces thermoautotrophicus.</title>
        <authorList>
            <person name="MacKellar D.C."/>
            <person name="Lieber L."/>
            <person name="Norman J."/>
            <person name="Bolger A."/>
            <person name="Tobin C."/>
            <person name="Murray J.W."/>
            <person name="Woodward J."/>
            <person name="Friesen M."/>
            <person name="Prell J."/>
        </authorList>
    </citation>
    <scope>NUCLEOTIDE SEQUENCE [LARGE SCALE GENOMIC DNA]</scope>
    <source>
        <strain evidence="9">H1</strain>
    </source>
</reference>
<comment type="subcellular location">
    <subcellularLocation>
        <location evidence="1 7">Cell membrane</location>
        <topology evidence="1 7">Multi-pass membrane protein</topology>
    </subcellularLocation>
</comment>